<evidence type="ECO:0000256" key="5">
    <source>
        <dbReference type="PROSITE-ProRule" id="PRU00221"/>
    </source>
</evidence>
<feature type="region of interest" description="Disordered" evidence="6">
    <location>
        <begin position="100"/>
        <end position="259"/>
    </location>
</feature>
<gene>
    <name evidence="7" type="ORF">FRX48_01426</name>
</gene>
<dbReference type="Pfam" id="PF08513">
    <property type="entry name" value="LisH"/>
    <property type="match status" value="1"/>
</dbReference>
<feature type="compositionally biased region" description="Gly residues" evidence="6">
    <location>
        <begin position="233"/>
        <end position="257"/>
    </location>
</feature>
<dbReference type="GO" id="GO:0003714">
    <property type="term" value="F:transcription corepressor activity"/>
    <property type="evidence" value="ECO:0007669"/>
    <property type="project" value="InterPro"/>
</dbReference>
<comment type="subcellular location">
    <subcellularLocation>
        <location evidence="1">Nucleus</location>
    </subcellularLocation>
</comment>
<dbReference type="InterPro" id="IPR015943">
    <property type="entry name" value="WD40/YVTN_repeat-like_dom_sf"/>
</dbReference>
<dbReference type="AlphaFoldDB" id="A0A5M8Q136"/>
<dbReference type="InterPro" id="IPR045183">
    <property type="entry name" value="Ebi-like"/>
</dbReference>
<dbReference type="InterPro" id="IPR036322">
    <property type="entry name" value="WD40_repeat_dom_sf"/>
</dbReference>
<dbReference type="InterPro" id="IPR001680">
    <property type="entry name" value="WD40_rpt"/>
</dbReference>
<organism evidence="7 8">
    <name type="scientific">Lasallia pustulata</name>
    <dbReference type="NCBI Taxonomy" id="136370"/>
    <lineage>
        <taxon>Eukaryota</taxon>
        <taxon>Fungi</taxon>
        <taxon>Dikarya</taxon>
        <taxon>Ascomycota</taxon>
        <taxon>Pezizomycotina</taxon>
        <taxon>Lecanoromycetes</taxon>
        <taxon>OSLEUM clade</taxon>
        <taxon>Umbilicariomycetidae</taxon>
        <taxon>Umbilicariales</taxon>
        <taxon>Umbilicariaceae</taxon>
        <taxon>Lasallia</taxon>
    </lineage>
</organism>
<dbReference type="PANTHER" id="PTHR22846">
    <property type="entry name" value="WD40 REPEAT PROTEIN"/>
    <property type="match status" value="1"/>
</dbReference>
<evidence type="ECO:0000256" key="6">
    <source>
        <dbReference type="SAM" id="MobiDB-lite"/>
    </source>
</evidence>
<accession>A0A5M8Q136</accession>
<evidence type="ECO:0000313" key="8">
    <source>
        <dbReference type="Proteomes" id="UP000324767"/>
    </source>
</evidence>
<evidence type="ECO:0000256" key="4">
    <source>
        <dbReference type="ARBA" id="ARBA00023242"/>
    </source>
</evidence>
<dbReference type="Pfam" id="PF00400">
    <property type="entry name" value="WD40"/>
    <property type="match status" value="2"/>
</dbReference>
<dbReference type="PANTHER" id="PTHR22846:SF2">
    <property type="entry name" value="F-BOX-LIKE_WD REPEAT-CONTAINING PROTEIN EBI"/>
    <property type="match status" value="1"/>
</dbReference>
<dbReference type="Gene3D" id="1.20.960.30">
    <property type="match status" value="1"/>
</dbReference>
<feature type="repeat" description="WD" evidence="5">
    <location>
        <begin position="576"/>
        <end position="591"/>
    </location>
</feature>
<dbReference type="PROSITE" id="PS50082">
    <property type="entry name" value="WD_REPEATS_2"/>
    <property type="match status" value="1"/>
</dbReference>
<keyword evidence="4" id="KW-0539">Nucleus</keyword>
<evidence type="ECO:0000256" key="2">
    <source>
        <dbReference type="ARBA" id="ARBA00022574"/>
    </source>
</evidence>
<comment type="caution">
    <text evidence="7">The sequence shown here is derived from an EMBL/GenBank/DDBJ whole genome shotgun (WGS) entry which is preliminary data.</text>
</comment>
<dbReference type="GO" id="GO:0034967">
    <property type="term" value="C:Set3 complex"/>
    <property type="evidence" value="ECO:0007669"/>
    <property type="project" value="TreeGrafter"/>
</dbReference>
<dbReference type="Gene3D" id="2.130.10.10">
    <property type="entry name" value="YVTN repeat-like/Quinoprotein amine dehydrogenase"/>
    <property type="match status" value="1"/>
</dbReference>
<dbReference type="EMBL" id="VXIT01000002">
    <property type="protein sequence ID" value="KAA6414676.1"/>
    <property type="molecule type" value="Genomic_DNA"/>
</dbReference>
<evidence type="ECO:0000256" key="1">
    <source>
        <dbReference type="ARBA" id="ARBA00004123"/>
    </source>
</evidence>
<evidence type="ECO:0000256" key="3">
    <source>
        <dbReference type="ARBA" id="ARBA00022737"/>
    </source>
</evidence>
<feature type="compositionally biased region" description="Polar residues" evidence="6">
    <location>
        <begin position="119"/>
        <end position="131"/>
    </location>
</feature>
<dbReference type="GO" id="GO:0006357">
    <property type="term" value="P:regulation of transcription by RNA polymerase II"/>
    <property type="evidence" value="ECO:0007669"/>
    <property type="project" value="TreeGrafter"/>
</dbReference>
<evidence type="ECO:0008006" key="9">
    <source>
        <dbReference type="Google" id="ProtNLM"/>
    </source>
</evidence>
<evidence type="ECO:0000313" key="7">
    <source>
        <dbReference type="EMBL" id="KAA6414676.1"/>
    </source>
</evidence>
<dbReference type="SUPFAM" id="SSF50978">
    <property type="entry name" value="WD40 repeat-like"/>
    <property type="match status" value="1"/>
</dbReference>
<name>A0A5M8Q136_9LECA</name>
<reference evidence="7 8" key="1">
    <citation type="submission" date="2019-09" db="EMBL/GenBank/DDBJ databases">
        <title>The hologenome of the rock-dwelling lichen Lasallia pustulata.</title>
        <authorList>
            <person name="Greshake Tzovaras B."/>
            <person name="Segers F."/>
            <person name="Bicker A."/>
            <person name="Dal Grande F."/>
            <person name="Otte J."/>
            <person name="Hankeln T."/>
            <person name="Schmitt I."/>
            <person name="Ebersberger I."/>
        </authorList>
    </citation>
    <scope>NUCLEOTIDE SEQUENCE [LARGE SCALE GENOMIC DNA]</scope>
    <source>
        <strain evidence="7">A1-1</strain>
    </source>
</reference>
<proteinExistence type="predicted"/>
<keyword evidence="2 5" id="KW-0853">WD repeat</keyword>
<dbReference type="Proteomes" id="UP000324767">
    <property type="component" value="Unassembled WGS sequence"/>
</dbReference>
<dbReference type="PROSITE" id="PS50896">
    <property type="entry name" value="LISH"/>
    <property type="match status" value="1"/>
</dbReference>
<dbReference type="SMART" id="SM00320">
    <property type="entry name" value="WD40"/>
    <property type="match status" value="5"/>
</dbReference>
<feature type="compositionally biased region" description="Basic and acidic residues" evidence="6">
    <location>
        <begin position="166"/>
        <end position="182"/>
    </location>
</feature>
<dbReference type="InterPro" id="IPR006594">
    <property type="entry name" value="LisH"/>
</dbReference>
<protein>
    <recommendedName>
        <fullName evidence="9">WD40/YVTN repeat-like-containing domain</fullName>
    </recommendedName>
</protein>
<feature type="compositionally biased region" description="Acidic residues" evidence="6">
    <location>
        <begin position="187"/>
        <end position="216"/>
    </location>
</feature>
<sequence length="701" mass="74213">MSAGFLTSNHVNYLIWRYLQESGHGEAAVKLQRDWNLDPQSLPFARHIKTHALVSLVQKGLQYHEIEQSIIQNGNEMYFFGNESGRGTASPMGNLDDEGDEVACGSRATPRPRKHAREITTNGLGYDSVSQAPAAKRNRRSNGIDATTVTAPINGDRSGSGSDAMDIDRNGISHPDPERPAKADGPTAEEAEAEADADGDGDGDGDGAGDGDGDGDADARAARAEAGVEFNGYGNGSGGGSGSGSRSGNASGIGVGMGMDLDVDADADADADAEAEAEAAQEQPSVTLTLTNGRSWGVQSDKVTSLGPETSVLSVADKTVTHTQWNPRHPQILATGGDALCRIWNISKPKSASSSSSSPSSENSAPPPYVDLIESLLVSTISWSPDGELIAVATRTTDAVEWTGAVTIRTKTGEAIDELPAAQDMVLALRWNPSGKLLLGITSAGNGGGALIVWDLKTGQAMQPFELDKVVTDAAWIDDRKFTVCGHGIIADSVIDDQSIIALHTRTESEAEQAWLNIRFDSITGTTALSADEAPILAVIDSWGHLQSRTAHDDTITALLYQPVTNLSSIHDNSPRLLATSSLDGSVRIWDAKGPITLMHHLDLGISIPAMAMSFTPDGYLVTAANWNKVLIWNAEEGGAPKAVWRGEPSTWQPFANRSEQNGIQDGYEYAGLTHSLSWDADGGKLAYGLGHQIAIIKFRR</sequence>
<dbReference type="OrthoDB" id="1367865at2759"/>
<feature type="compositionally biased region" description="Polar residues" evidence="6">
    <location>
        <begin position="144"/>
        <end position="161"/>
    </location>
</feature>
<keyword evidence="3" id="KW-0677">Repeat</keyword>